<reference evidence="2" key="2">
    <citation type="submission" date="2025-08" db="UniProtKB">
        <authorList>
            <consortium name="Ensembl"/>
        </authorList>
    </citation>
    <scope>IDENTIFICATION</scope>
</reference>
<dbReference type="InterPro" id="IPR000477">
    <property type="entry name" value="RT_dom"/>
</dbReference>
<dbReference type="SUPFAM" id="SSF56672">
    <property type="entry name" value="DNA/RNA polymerases"/>
    <property type="match status" value="1"/>
</dbReference>
<dbReference type="GeneTree" id="ENSGT00940000163630"/>
<protein>
    <recommendedName>
        <fullName evidence="1">Reverse transcriptase domain-containing protein</fullName>
    </recommendedName>
</protein>
<reference evidence="2 3" key="1">
    <citation type="submission" date="2020-10" db="EMBL/GenBank/DDBJ databases">
        <title>Pygocentrus nattereri (red-bellied piranha) genome, fPygNat1, primary haplotype.</title>
        <authorList>
            <person name="Myers G."/>
            <person name="Meyer A."/>
            <person name="Karagic N."/>
            <person name="Pippel M."/>
            <person name="Winkler S."/>
            <person name="Tracey A."/>
            <person name="Wood J."/>
            <person name="Formenti G."/>
            <person name="Howe K."/>
            <person name="Fedrigo O."/>
            <person name="Jarvis E.D."/>
        </authorList>
    </citation>
    <scope>NUCLEOTIDE SEQUENCE [LARGE SCALE GENOMIC DNA]</scope>
</reference>
<accession>A0AAR2KLP1</accession>
<dbReference type="PANTHER" id="PTHR31635:SF196">
    <property type="entry name" value="REVERSE TRANSCRIPTASE DOMAIN-CONTAINING PROTEIN-RELATED"/>
    <property type="match status" value="1"/>
</dbReference>
<reference evidence="2" key="3">
    <citation type="submission" date="2025-09" db="UniProtKB">
        <authorList>
            <consortium name="Ensembl"/>
        </authorList>
    </citation>
    <scope>IDENTIFICATION</scope>
</reference>
<keyword evidence="3" id="KW-1185">Reference proteome</keyword>
<dbReference type="AlphaFoldDB" id="A0AAR2KLP1"/>
<sequence length="1159" mass="131130">MQTKVLLVNVYAPNFDDVEFVNKLLSNIPCLSTHLLILGGDLNCVFNPTLDRSNPLNLTQSAMSRSFIDFMEQNGLVDPWRSRNPSTKKFSFFSPVHHSFSRIDYFLIDSALNSCVNSIDYLGIVISDHSPLLLDIQISTAKRNTSLWRFNSLLLAEREFCNFISNTVNDFLAFNQTESVSYSLLWETLKCYLRGQIISYSAFTNKNNNARINKLTSVIRNLDHLYALNPSPELLKQRIDSQAEFDRITTKEAERLLLCSRSTYYEHGDKASRLLAHQLKRQAASRLIPSIRNAHNVITTDPSEINATFKSYYSSLYKSEFPIDSTRMDNFLDGLSIPVVDVDIAKQLDSPLSLEEVLNAIKAMQSNKAPGPGGFPIEFFKTFAGALAPLLLSVFNESLEGGSLPPTLTQATIALLLKQDKDPASCGSYRPLSLLNADVKVLAKILASRLENVLPRIISEEQNGFIKGRQLFFNIRTLFNIIYSRQSDVLPEIVISLDAEKAFDRVEWEYLFAVLRKFGFGDKFISWIRLLYSSPKASVHTNDVYSDYFNLGRGTRQGCPLSPLLFAITIEPLSIALKSSSLFKGIVRNDTEHKLSLYADDLLLYLTNPTLSVPAVLSILENFGTFSGYKLNLAKSECFPINVAACHLQQLDLPFKLSHSGFKYLGINVTRSLSGLAAANFTPLISRVTSDIQRWGNLPLSLIGRINVIKMNILPKFLFLFQSIPLFLPKHFFDSLDQIICSFIWGGKPPRLRKIMLQRSRLSGGLALPNFQVYYWSAHIHKICYWLVSPGSSWCKIESSSCKDSSLSALLYSSLPTKPSLYTDNQVVLNTLKIWYQFRRHFKFNSASSLSPLHNNHLFPPSILDSAFSLWADKGITQCKHLYVDGVFDSFANLSSRHGLPGTHLFRYFQVRNFVAKCLPSFPSLPLVQCWETMLSMVPHHRGVISKLYNLIMSISDYSDLKLKGKWEEELGIQMEEGIWEQAVDGIRSTTSCARLGLIQFKVLYRAHFSKSRLSKLYPEVKDVCDRCYGSPCDLSHMFFLCPALKGFWTGYFTIMTTVLGVQVQPCALIAIFGVSDRSLALGTMQSGIIAFTSLLARRCLLLLWKSTKPPSISCWLRDVMLFLKLEKIRYTQRGCTDTFFQKWQPFISYFSNLKVLPG</sequence>
<dbReference type="Proteomes" id="UP001501920">
    <property type="component" value="Chromosome 26"/>
</dbReference>
<dbReference type="CDD" id="cd01650">
    <property type="entry name" value="RT_nLTR_like"/>
    <property type="match status" value="1"/>
</dbReference>
<name>A0AAR2KLP1_PYGNA</name>
<evidence type="ECO:0000313" key="3">
    <source>
        <dbReference type="Proteomes" id="UP001501920"/>
    </source>
</evidence>
<feature type="domain" description="Reverse transcriptase" evidence="1">
    <location>
        <begin position="397"/>
        <end position="669"/>
    </location>
</feature>
<dbReference type="PANTHER" id="PTHR31635">
    <property type="entry name" value="REVERSE TRANSCRIPTASE DOMAIN-CONTAINING PROTEIN-RELATED"/>
    <property type="match status" value="1"/>
</dbReference>
<evidence type="ECO:0000259" key="1">
    <source>
        <dbReference type="PROSITE" id="PS50878"/>
    </source>
</evidence>
<dbReference type="Ensembl" id="ENSPNAT00000052908.1">
    <property type="protein sequence ID" value="ENSPNAP00000065258.1"/>
    <property type="gene ID" value="ENSPNAG00000036222.1"/>
</dbReference>
<dbReference type="Gene3D" id="3.60.10.10">
    <property type="entry name" value="Endonuclease/exonuclease/phosphatase"/>
    <property type="match status" value="1"/>
</dbReference>
<evidence type="ECO:0000313" key="2">
    <source>
        <dbReference type="Ensembl" id="ENSPNAP00000065258.1"/>
    </source>
</evidence>
<proteinExistence type="predicted"/>
<dbReference type="SUPFAM" id="SSF56219">
    <property type="entry name" value="DNase I-like"/>
    <property type="match status" value="1"/>
</dbReference>
<dbReference type="CDD" id="cd09076">
    <property type="entry name" value="L1-EN"/>
    <property type="match status" value="1"/>
</dbReference>
<dbReference type="Pfam" id="PF00078">
    <property type="entry name" value="RVT_1"/>
    <property type="match status" value="1"/>
</dbReference>
<dbReference type="InterPro" id="IPR036691">
    <property type="entry name" value="Endo/exonu/phosph_ase_sf"/>
</dbReference>
<dbReference type="InterPro" id="IPR043502">
    <property type="entry name" value="DNA/RNA_pol_sf"/>
</dbReference>
<dbReference type="PROSITE" id="PS50878">
    <property type="entry name" value="RT_POL"/>
    <property type="match status" value="1"/>
</dbReference>
<organism evidence="2 3">
    <name type="scientific">Pygocentrus nattereri</name>
    <name type="common">Red-bellied piranha</name>
    <dbReference type="NCBI Taxonomy" id="42514"/>
    <lineage>
        <taxon>Eukaryota</taxon>
        <taxon>Metazoa</taxon>
        <taxon>Chordata</taxon>
        <taxon>Craniata</taxon>
        <taxon>Vertebrata</taxon>
        <taxon>Euteleostomi</taxon>
        <taxon>Actinopterygii</taxon>
        <taxon>Neopterygii</taxon>
        <taxon>Teleostei</taxon>
        <taxon>Ostariophysi</taxon>
        <taxon>Characiformes</taxon>
        <taxon>Characoidei</taxon>
        <taxon>Pygocentrus</taxon>
    </lineage>
</organism>